<protein>
    <submittedName>
        <fullName evidence="1">Uncharacterized protein</fullName>
    </submittedName>
</protein>
<dbReference type="EMBL" id="QFPP01000043">
    <property type="protein sequence ID" value="PZQ76752.1"/>
    <property type="molecule type" value="Genomic_DNA"/>
</dbReference>
<reference evidence="1 2" key="1">
    <citation type="submission" date="2017-08" db="EMBL/GenBank/DDBJ databases">
        <title>Infants hospitalized years apart are colonized by the same room-sourced microbial strains.</title>
        <authorList>
            <person name="Brooks B."/>
            <person name="Olm M.R."/>
            <person name="Firek B.A."/>
            <person name="Baker R."/>
            <person name="Thomas B.C."/>
            <person name="Morowitz M.J."/>
            <person name="Banfield J.F."/>
        </authorList>
    </citation>
    <scope>NUCLEOTIDE SEQUENCE [LARGE SCALE GENOMIC DNA]</scope>
    <source>
        <strain evidence="1">S2_005_003_R2_41</strain>
    </source>
</reference>
<sequence length="94" mass="10606">MKCSLGCFQCDEQIDGCLVEVRVVALGRSNEARASKLKGEYSDVAFFRQLTMIHLASLAVWACTLTFKEFRDPEAGLDRERTLGIFNVVEHHVQ</sequence>
<gene>
    <name evidence="1" type="ORF">DI563_06205</name>
</gene>
<name>A0A2W5QHH6_VARPD</name>
<proteinExistence type="predicted"/>
<evidence type="ECO:0000313" key="2">
    <source>
        <dbReference type="Proteomes" id="UP000249135"/>
    </source>
</evidence>
<organism evidence="1 2">
    <name type="scientific">Variovorax paradoxus</name>
    <dbReference type="NCBI Taxonomy" id="34073"/>
    <lineage>
        <taxon>Bacteria</taxon>
        <taxon>Pseudomonadati</taxon>
        <taxon>Pseudomonadota</taxon>
        <taxon>Betaproteobacteria</taxon>
        <taxon>Burkholderiales</taxon>
        <taxon>Comamonadaceae</taxon>
        <taxon>Variovorax</taxon>
    </lineage>
</organism>
<comment type="caution">
    <text evidence="1">The sequence shown here is derived from an EMBL/GenBank/DDBJ whole genome shotgun (WGS) entry which is preliminary data.</text>
</comment>
<accession>A0A2W5QHH6</accession>
<evidence type="ECO:0000313" key="1">
    <source>
        <dbReference type="EMBL" id="PZQ76752.1"/>
    </source>
</evidence>
<dbReference type="AlphaFoldDB" id="A0A2W5QHH6"/>
<dbReference type="Proteomes" id="UP000249135">
    <property type="component" value="Unassembled WGS sequence"/>
</dbReference>